<dbReference type="Gene3D" id="3.40.50.2300">
    <property type="match status" value="3"/>
</dbReference>
<keyword evidence="10 13" id="KW-1133">Transmembrane helix</keyword>
<dbReference type="InterPro" id="IPR011006">
    <property type="entry name" value="CheY-like_superfamily"/>
</dbReference>
<dbReference type="RefSeq" id="WP_092207737.1">
    <property type="nucleotide sequence ID" value="NZ_FMUX01000001.1"/>
</dbReference>
<feature type="domain" description="Response regulatory" evidence="15">
    <location>
        <begin position="685"/>
        <end position="801"/>
    </location>
</feature>
<dbReference type="SUPFAM" id="SSF55874">
    <property type="entry name" value="ATPase domain of HSP90 chaperone/DNA topoisomerase II/histidine kinase"/>
    <property type="match status" value="1"/>
</dbReference>
<dbReference type="AlphaFoldDB" id="A0A1G5ATN4"/>
<dbReference type="InterPro" id="IPR005467">
    <property type="entry name" value="His_kinase_dom"/>
</dbReference>
<dbReference type="SUPFAM" id="SSF52172">
    <property type="entry name" value="CheY-like"/>
    <property type="match status" value="1"/>
</dbReference>
<dbReference type="PROSITE" id="PS50110">
    <property type="entry name" value="RESPONSE_REGULATORY"/>
    <property type="match status" value="1"/>
</dbReference>
<evidence type="ECO:0000256" key="2">
    <source>
        <dbReference type="ARBA" id="ARBA00004370"/>
    </source>
</evidence>
<dbReference type="PRINTS" id="PR00344">
    <property type="entry name" value="BCTRLSENSOR"/>
</dbReference>
<dbReference type="CDD" id="cd00082">
    <property type="entry name" value="HisKA"/>
    <property type="match status" value="1"/>
</dbReference>
<protein>
    <recommendedName>
        <fullName evidence="3">histidine kinase</fullName>
        <ecNumber evidence="3">2.7.13.3</ecNumber>
    </recommendedName>
</protein>
<dbReference type="SMART" id="SM00387">
    <property type="entry name" value="HATPase_c"/>
    <property type="match status" value="1"/>
</dbReference>
<evidence type="ECO:0000256" key="4">
    <source>
        <dbReference type="ARBA" id="ARBA00022553"/>
    </source>
</evidence>
<evidence type="ECO:0000313" key="16">
    <source>
        <dbReference type="EMBL" id="SCX81243.1"/>
    </source>
</evidence>
<dbReference type="InterPro" id="IPR003661">
    <property type="entry name" value="HisK_dim/P_dom"/>
</dbReference>
<dbReference type="FunFam" id="3.30.565.10:FF:000010">
    <property type="entry name" value="Sensor histidine kinase RcsC"/>
    <property type="match status" value="1"/>
</dbReference>
<dbReference type="Pfam" id="PF00512">
    <property type="entry name" value="HisKA"/>
    <property type="match status" value="1"/>
</dbReference>
<evidence type="ECO:0000256" key="12">
    <source>
        <dbReference type="PROSITE-ProRule" id="PRU00169"/>
    </source>
</evidence>
<evidence type="ECO:0000256" key="3">
    <source>
        <dbReference type="ARBA" id="ARBA00012438"/>
    </source>
</evidence>
<evidence type="ECO:0000256" key="1">
    <source>
        <dbReference type="ARBA" id="ARBA00000085"/>
    </source>
</evidence>
<keyword evidence="6 13" id="KW-0812">Transmembrane</keyword>
<comment type="catalytic activity">
    <reaction evidence="1">
        <text>ATP + protein L-histidine = ADP + protein N-phospho-L-histidine.</text>
        <dbReference type="EC" id="2.7.13.3"/>
    </reaction>
</comment>
<dbReference type="EC" id="2.7.13.3" evidence="3"/>
<evidence type="ECO:0000256" key="10">
    <source>
        <dbReference type="ARBA" id="ARBA00022989"/>
    </source>
</evidence>
<evidence type="ECO:0000313" key="17">
    <source>
        <dbReference type="Proteomes" id="UP000198870"/>
    </source>
</evidence>
<dbReference type="Gene3D" id="3.30.565.10">
    <property type="entry name" value="Histidine kinase-like ATPase, C-terminal domain"/>
    <property type="match status" value="1"/>
</dbReference>
<dbReference type="SMART" id="SM00448">
    <property type="entry name" value="REC"/>
    <property type="match status" value="1"/>
</dbReference>
<keyword evidence="9" id="KW-0067">ATP-binding</keyword>
<keyword evidence="7" id="KW-0547">Nucleotide-binding</keyword>
<gene>
    <name evidence="16" type="ORF">SAMN05216233_101445</name>
</gene>
<evidence type="ECO:0000256" key="7">
    <source>
        <dbReference type="ARBA" id="ARBA00022741"/>
    </source>
</evidence>
<evidence type="ECO:0000256" key="11">
    <source>
        <dbReference type="ARBA" id="ARBA00023136"/>
    </source>
</evidence>
<comment type="subcellular location">
    <subcellularLocation>
        <location evidence="2">Membrane</location>
    </subcellularLocation>
</comment>
<dbReference type="GO" id="GO:0000155">
    <property type="term" value="F:phosphorelay sensor kinase activity"/>
    <property type="evidence" value="ECO:0007669"/>
    <property type="project" value="InterPro"/>
</dbReference>
<dbReference type="SUPFAM" id="SSF47384">
    <property type="entry name" value="Homodimeric domain of signal transducing histidine kinase"/>
    <property type="match status" value="1"/>
</dbReference>
<accession>A0A1G5ATN4</accession>
<evidence type="ECO:0000259" key="14">
    <source>
        <dbReference type="PROSITE" id="PS50109"/>
    </source>
</evidence>
<keyword evidence="8 16" id="KW-0418">Kinase</keyword>
<keyword evidence="11 13" id="KW-0472">Membrane</keyword>
<organism evidence="16 17">
    <name type="scientific">Desulfoluna spongiiphila</name>
    <dbReference type="NCBI Taxonomy" id="419481"/>
    <lineage>
        <taxon>Bacteria</taxon>
        <taxon>Pseudomonadati</taxon>
        <taxon>Thermodesulfobacteriota</taxon>
        <taxon>Desulfobacteria</taxon>
        <taxon>Desulfobacterales</taxon>
        <taxon>Desulfolunaceae</taxon>
        <taxon>Desulfoluna</taxon>
    </lineage>
</organism>
<feature type="domain" description="Histidine kinase" evidence="14">
    <location>
        <begin position="438"/>
        <end position="661"/>
    </location>
</feature>
<evidence type="ECO:0000256" key="9">
    <source>
        <dbReference type="ARBA" id="ARBA00022840"/>
    </source>
</evidence>
<dbReference type="EMBL" id="FMUX01000001">
    <property type="protein sequence ID" value="SCX81243.1"/>
    <property type="molecule type" value="Genomic_DNA"/>
</dbReference>
<dbReference type="InterPro" id="IPR036097">
    <property type="entry name" value="HisK_dim/P_sf"/>
</dbReference>
<dbReference type="InterPro" id="IPR003594">
    <property type="entry name" value="HATPase_dom"/>
</dbReference>
<dbReference type="InterPro" id="IPR004358">
    <property type="entry name" value="Sig_transdc_His_kin-like_C"/>
</dbReference>
<keyword evidence="5" id="KW-0808">Transferase</keyword>
<evidence type="ECO:0000256" key="8">
    <source>
        <dbReference type="ARBA" id="ARBA00022777"/>
    </source>
</evidence>
<keyword evidence="17" id="KW-1185">Reference proteome</keyword>
<evidence type="ECO:0000259" key="15">
    <source>
        <dbReference type="PROSITE" id="PS50110"/>
    </source>
</evidence>
<dbReference type="InterPro" id="IPR036890">
    <property type="entry name" value="HATPase_C_sf"/>
</dbReference>
<feature type="modified residue" description="4-aspartylphosphate" evidence="12">
    <location>
        <position position="734"/>
    </location>
</feature>
<evidence type="ECO:0000256" key="6">
    <source>
        <dbReference type="ARBA" id="ARBA00022692"/>
    </source>
</evidence>
<dbReference type="STRING" id="419481.SAMN05216233_101445"/>
<feature type="transmembrane region" description="Helical" evidence="13">
    <location>
        <begin position="368"/>
        <end position="388"/>
    </location>
</feature>
<dbReference type="PANTHER" id="PTHR43047:SF64">
    <property type="entry name" value="HISTIDINE KINASE CONTAINING CHEY-HOMOLOGOUS RECEIVER DOMAIN AND PAS DOMAIN-RELATED"/>
    <property type="match status" value="1"/>
</dbReference>
<dbReference type="Pfam" id="PF02518">
    <property type="entry name" value="HATPase_c"/>
    <property type="match status" value="1"/>
</dbReference>
<evidence type="ECO:0000256" key="5">
    <source>
        <dbReference type="ARBA" id="ARBA00022679"/>
    </source>
</evidence>
<dbReference type="Gene3D" id="1.10.287.130">
    <property type="match status" value="1"/>
</dbReference>
<dbReference type="FunFam" id="1.10.287.130:FF:000004">
    <property type="entry name" value="Ethylene receptor 1"/>
    <property type="match status" value="1"/>
</dbReference>
<dbReference type="InterPro" id="IPR001789">
    <property type="entry name" value="Sig_transdc_resp-reg_receiver"/>
</dbReference>
<dbReference type="OrthoDB" id="5442910at2"/>
<proteinExistence type="predicted"/>
<dbReference type="CDD" id="cd16922">
    <property type="entry name" value="HATPase_EvgS-ArcB-TorS-like"/>
    <property type="match status" value="1"/>
</dbReference>
<dbReference type="GO" id="GO:0016020">
    <property type="term" value="C:membrane"/>
    <property type="evidence" value="ECO:0007669"/>
    <property type="project" value="UniProtKB-SubCell"/>
</dbReference>
<dbReference type="CDD" id="cd17546">
    <property type="entry name" value="REC_hyHK_CKI1_RcsC-like"/>
    <property type="match status" value="1"/>
</dbReference>
<dbReference type="PANTHER" id="PTHR43047">
    <property type="entry name" value="TWO-COMPONENT HISTIDINE PROTEIN KINASE"/>
    <property type="match status" value="1"/>
</dbReference>
<dbReference type="PROSITE" id="PS50109">
    <property type="entry name" value="HIS_KIN"/>
    <property type="match status" value="1"/>
</dbReference>
<evidence type="ECO:0000256" key="13">
    <source>
        <dbReference type="SAM" id="Phobius"/>
    </source>
</evidence>
<sequence length="812" mass="90642">MTPAPIPIARHRQGRKRPGRLRSVVWGVALFLLIWPTAPVLSDEEPDPALAPRRVLLLFSYHQSLVWEEEIYQAVKNGFNGAPYPVDLHVEHMDTKRTPYDDGYEAQLMDLFRHKFSTLPVDLVIACDNNAFEFMRARHKVLFPRTPVIFCGVNFFQDEQIEALPLFTGVAEAFDAPRTLDIALTIHPRATHVYVLNDHLPTGLAWTRTIREQLRPYEDRLAITYLPDLSMENLERRLAALPSTAILLMGVYFRDATNRFFPEQESMKRISQASAVPVYGLLDLYLGHGMLGGNLINGTSQGEQAVLLARRVLSGTPPFAIPVVKSGANLNLFDHRQMERFGISEGLLPEGSTLVNRPFSFYAAYKTLVWLVGAYTLLISTGVCLLLIHLSGRRKIARALEQSRTLLEQKVHERTAQFKKAKEEAEAANRAKSTFLAHMSHELRTPLNAILGFSGLIKQEKNLPGRHVESLEIILKNGEHLLDLINDVLEFTKIEAGGVTVVNTPFHLKNSLASILQVVTHRADEKKISFHCTWQEGLPETIVGDRLRLRQVLMNLLGNALKFTKTGYIHLYVNHRPHPGEDGLLDLYFYIEDTGLGIPAEDIDEIFAPFAQGKRMDHNEPGSGLGLTICRQLARLMAGDITVTSTPGKGSLFLFSLRTRQVASPCAPSVRRATGGCAPVEETRRILVVDDNATNRLFLERLLASSGFEVICASDGREAVKRFHSIRPHLIFMDLKMPVMDGIEATKQIKATAEGAVTPVIALTACTHGMDRQKALKAGCDDFLGKPFKKAALFSLMDTYLSPKDESPSEDN</sequence>
<dbReference type="SMART" id="SM00388">
    <property type="entry name" value="HisKA"/>
    <property type="match status" value="1"/>
</dbReference>
<name>A0A1G5ATN4_9BACT</name>
<dbReference type="Pfam" id="PF00072">
    <property type="entry name" value="Response_reg"/>
    <property type="match status" value="1"/>
</dbReference>
<reference evidence="16 17" key="1">
    <citation type="submission" date="2016-10" db="EMBL/GenBank/DDBJ databases">
        <authorList>
            <person name="de Groot N.N."/>
        </authorList>
    </citation>
    <scope>NUCLEOTIDE SEQUENCE [LARGE SCALE GENOMIC DNA]</scope>
    <source>
        <strain evidence="16 17">AA1</strain>
    </source>
</reference>
<keyword evidence="4 12" id="KW-0597">Phosphoprotein</keyword>
<dbReference type="Proteomes" id="UP000198870">
    <property type="component" value="Unassembled WGS sequence"/>
</dbReference>
<dbReference type="GO" id="GO:0005524">
    <property type="term" value="F:ATP binding"/>
    <property type="evidence" value="ECO:0007669"/>
    <property type="project" value="UniProtKB-KW"/>
</dbReference>